<evidence type="ECO:0000313" key="3">
    <source>
        <dbReference type="EMBL" id="OHS94542.1"/>
    </source>
</evidence>
<feature type="compositionally biased region" description="Low complexity" evidence="1">
    <location>
        <begin position="382"/>
        <end position="424"/>
    </location>
</feature>
<keyword evidence="4" id="KW-1185">Reference proteome</keyword>
<feature type="region of interest" description="Disordered" evidence="1">
    <location>
        <begin position="374"/>
        <end position="431"/>
    </location>
</feature>
<dbReference type="VEuPathDB" id="TrichDB:TRFO_39296"/>
<accession>A0A1J4J5N1</accession>
<dbReference type="GeneID" id="94847259"/>
<dbReference type="RefSeq" id="XP_068347679.1">
    <property type="nucleotide sequence ID" value="XM_068512555.1"/>
</dbReference>
<dbReference type="AlphaFoldDB" id="A0A1J4J5N1"/>
<organism evidence="3 4">
    <name type="scientific">Tritrichomonas foetus</name>
    <dbReference type="NCBI Taxonomy" id="1144522"/>
    <lineage>
        <taxon>Eukaryota</taxon>
        <taxon>Metamonada</taxon>
        <taxon>Parabasalia</taxon>
        <taxon>Tritrichomonadida</taxon>
        <taxon>Tritrichomonadidae</taxon>
        <taxon>Tritrichomonas</taxon>
    </lineage>
</organism>
<dbReference type="Proteomes" id="UP000179807">
    <property type="component" value="Unassembled WGS sequence"/>
</dbReference>
<reference evidence="3" key="1">
    <citation type="submission" date="2016-10" db="EMBL/GenBank/DDBJ databases">
        <authorList>
            <person name="Benchimol M."/>
            <person name="Almeida L.G."/>
            <person name="Vasconcelos A.T."/>
            <person name="Perreira-Neves A."/>
            <person name="Rosa I.A."/>
            <person name="Tasca T."/>
            <person name="Bogo M.R."/>
            <person name="de Souza W."/>
        </authorList>
    </citation>
    <scope>NUCLEOTIDE SEQUENCE [LARGE SCALE GENOMIC DNA]</scope>
    <source>
        <strain evidence="3">K</strain>
    </source>
</reference>
<comment type="caution">
    <text evidence="3">The sequence shown here is derived from an EMBL/GenBank/DDBJ whole genome shotgun (WGS) entry which is preliminary data.</text>
</comment>
<evidence type="ECO:0000313" key="4">
    <source>
        <dbReference type="Proteomes" id="UP000179807"/>
    </source>
</evidence>
<dbReference type="EMBL" id="MLAK01001311">
    <property type="protein sequence ID" value="OHS94542.1"/>
    <property type="molecule type" value="Genomic_DNA"/>
</dbReference>
<proteinExistence type="predicted"/>
<keyword evidence="2" id="KW-0472">Membrane</keyword>
<feature type="transmembrane region" description="Helical" evidence="2">
    <location>
        <begin position="443"/>
        <end position="466"/>
    </location>
</feature>
<gene>
    <name evidence="3" type="ORF">TRFO_39296</name>
</gene>
<evidence type="ECO:0000256" key="1">
    <source>
        <dbReference type="SAM" id="MobiDB-lite"/>
    </source>
</evidence>
<evidence type="ECO:0008006" key="5">
    <source>
        <dbReference type="Google" id="ProtNLM"/>
    </source>
</evidence>
<evidence type="ECO:0000256" key="2">
    <source>
        <dbReference type="SAM" id="Phobius"/>
    </source>
</evidence>
<sequence>MFLYTLVALSYEIGFHHLQCNESVISGLSLKKYTKSSPFILFSSTSFKSTTTFHHNTFFQFYSNFARSVTAKSMYFSHSNFMKFLDSAVVADAYREPNFKDQVFATSQTATGINSTFLLCTFTDIISASALVTDSTMIRVYTCEFTRCGNTANGGAIQATNCRYCLVNDCDFSICTALISGGAVYCRNAGLNVFRNSFMFCQASLNGGAFFYEGVTSQYDLRLSSNFFFQCTAVGVNSSYYYISFNATSTNSIQIYFNKYECNQGDLGSFTNIISSSGSPVQIGYFRNAYGINNINVHILSTETFSPLPTQTPTNIFTHSNIFSASIQFTESMQFTASGEFTLSSPFSPSLIFTASSAFTPSIAFTPSLSLVTASPQPTGPSPSISQSPTQSNMATPLPTSTPNATPTASPSNSLPSPSPSQTPFATETPTISRSPLVHWPELSLGLIILAGILLLIGIIANIYLISLCCRPSEILAQQIV</sequence>
<keyword evidence="2" id="KW-1133">Transmembrane helix</keyword>
<name>A0A1J4J5N1_9EUKA</name>
<protein>
    <recommendedName>
        <fullName evidence="5">Polymorphic outer membrane protein</fullName>
    </recommendedName>
</protein>
<keyword evidence="2" id="KW-0812">Transmembrane</keyword>